<dbReference type="InterPro" id="IPR021994">
    <property type="entry name" value="DUF3592"/>
</dbReference>
<gene>
    <name evidence="3" type="ORF">CDN99_15145</name>
</gene>
<protein>
    <recommendedName>
        <fullName evidence="2">DUF3592 domain-containing protein</fullName>
    </recommendedName>
</protein>
<sequence length="174" mass="19045">MPALLNDSRRPARVASAVFLAGALVCLTFLAWYGSEWMHAQASRDWPRTPALVVDTTIVDGQGKNRGKQYLEVHYRYAVEDRSYVGSRLAFGSRWSGDPASLAALASRLKPGMPVRYDPATPERAVLLPGELAPGTSRVRPLGFGFVGCLVMAVVVLRWRGSSTRLGSRATQRQ</sequence>
<dbReference type="Proteomes" id="UP000197468">
    <property type="component" value="Unassembled WGS sequence"/>
</dbReference>
<proteinExistence type="predicted"/>
<evidence type="ECO:0000313" key="4">
    <source>
        <dbReference type="Proteomes" id="UP000197468"/>
    </source>
</evidence>
<keyword evidence="1" id="KW-0812">Transmembrane</keyword>
<name>A0A246J8F2_9BURK</name>
<keyword evidence="1" id="KW-1133">Transmembrane helix</keyword>
<comment type="caution">
    <text evidence="3">The sequence shown here is derived from an EMBL/GenBank/DDBJ whole genome shotgun (WGS) entry which is preliminary data.</text>
</comment>
<organism evidence="3 4">
    <name type="scientific">Roseateles aquatilis</name>
    <dbReference type="NCBI Taxonomy" id="431061"/>
    <lineage>
        <taxon>Bacteria</taxon>
        <taxon>Pseudomonadati</taxon>
        <taxon>Pseudomonadota</taxon>
        <taxon>Betaproteobacteria</taxon>
        <taxon>Burkholderiales</taxon>
        <taxon>Sphaerotilaceae</taxon>
        <taxon>Roseateles</taxon>
    </lineage>
</organism>
<dbReference type="OrthoDB" id="8759833at2"/>
<dbReference type="RefSeq" id="WP_088385698.1">
    <property type="nucleotide sequence ID" value="NZ_NIOF01000006.1"/>
</dbReference>
<evidence type="ECO:0000256" key="1">
    <source>
        <dbReference type="SAM" id="Phobius"/>
    </source>
</evidence>
<keyword evidence="4" id="KW-1185">Reference proteome</keyword>
<reference evidence="3 4" key="1">
    <citation type="journal article" date="2008" name="Int. J. Syst. Evol. Microbiol.">
        <title>Description of Roseateles aquatilis sp. nov. and Roseateles terrae sp. nov., in the class Betaproteobacteria, and emended description of the genus Roseateles.</title>
        <authorList>
            <person name="Gomila M."/>
            <person name="Bowien B."/>
            <person name="Falsen E."/>
            <person name="Moore E.R."/>
            <person name="Lalucat J."/>
        </authorList>
    </citation>
    <scope>NUCLEOTIDE SEQUENCE [LARGE SCALE GENOMIC DNA]</scope>
    <source>
        <strain evidence="3 4">CCUG 48205</strain>
    </source>
</reference>
<evidence type="ECO:0000313" key="3">
    <source>
        <dbReference type="EMBL" id="OWQ88812.1"/>
    </source>
</evidence>
<dbReference type="AlphaFoldDB" id="A0A246J8F2"/>
<evidence type="ECO:0000259" key="2">
    <source>
        <dbReference type="Pfam" id="PF12158"/>
    </source>
</evidence>
<feature type="transmembrane region" description="Helical" evidence="1">
    <location>
        <begin position="12"/>
        <end position="33"/>
    </location>
</feature>
<keyword evidence="1" id="KW-0472">Membrane</keyword>
<accession>A0A246J8F2</accession>
<dbReference type="Pfam" id="PF12158">
    <property type="entry name" value="DUF3592"/>
    <property type="match status" value="1"/>
</dbReference>
<dbReference type="EMBL" id="NIOF01000006">
    <property type="protein sequence ID" value="OWQ88812.1"/>
    <property type="molecule type" value="Genomic_DNA"/>
</dbReference>
<feature type="domain" description="DUF3592" evidence="2">
    <location>
        <begin position="49"/>
        <end position="130"/>
    </location>
</feature>
<feature type="transmembrane region" description="Helical" evidence="1">
    <location>
        <begin position="142"/>
        <end position="159"/>
    </location>
</feature>